<dbReference type="AlphaFoldDB" id="A0A6L9QU09"/>
<dbReference type="RefSeq" id="WP_163063538.1">
    <property type="nucleotide sequence ID" value="NZ_JAAGLI010001094.1"/>
</dbReference>
<gene>
    <name evidence="1" type="ORF">G3I70_41240</name>
</gene>
<proteinExistence type="predicted"/>
<feature type="non-terminal residue" evidence="1">
    <location>
        <position position="73"/>
    </location>
</feature>
<reference evidence="1 2" key="1">
    <citation type="submission" date="2020-01" db="EMBL/GenBank/DDBJ databases">
        <title>Insect and environment-associated Actinomycetes.</title>
        <authorList>
            <person name="Currrie C."/>
            <person name="Chevrette M."/>
            <person name="Carlson C."/>
            <person name="Stubbendieck R."/>
            <person name="Wendt-Pienkowski E."/>
        </authorList>
    </citation>
    <scope>NUCLEOTIDE SEQUENCE [LARGE SCALE GENOMIC DNA]</scope>
    <source>
        <strain evidence="1 2">SID10258</strain>
    </source>
</reference>
<evidence type="ECO:0000313" key="1">
    <source>
        <dbReference type="EMBL" id="NEA28881.1"/>
    </source>
</evidence>
<accession>A0A6L9QU09</accession>
<organism evidence="1 2">
    <name type="scientific">Actinomadura bangladeshensis</name>
    <dbReference type="NCBI Taxonomy" id="453573"/>
    <lineage>
        <taxon>Bacteria</taxon>
        <taxon>Bacillati</taxon>
        <taxon>Actinomycetota</taxon>
        <taxon>Actinomycetes</taxon>
        <taxon>Streptosporangiales</taxon>
        <taxon>Thermomonosporaceae</taxon>
        <taxon>Actinomadura</taxon>
    </lineage>
</organism>
<evidence type="ECO:0000313" key="2">
    <source>
        <dbReference type="Proteomes" id="UP000475532"/>
    </source>
</evidence>
<dbReference type="Proteomes" id="UP000475532">
    <property type="component" value="Unassembled WGS sequence"/>
</dbReference>
<sequence>MKSPSTDEQVRSMARVRDESLAGFADRPAARDLREDIVRTDTATGTGAGAGAPVRVAKPARFRLGVRLGAVGV</sequence>
<dbReference type="EMBL" id="JAAGLI010001094">
    <property type="protein sequence ID" value="NEA28881.1"/>
    <property type="molecule type" value="Genomic_DNA"/>
</dbReference>
<comment type="caution">
    <text evidence="1">The sequence shown here is derived from an EMBL/GenBank/DDBJ whole genome shotgun (WGS) entry which is preliminary data.</text>
</comment>
<protein>
    <submittedName>
        <fullName evidence="1">Uncharacterized protein</fullName>
    </submittedName>
</protein>
<name>A0A6L9QU09_9ACTN</name>